<sequence>MASFSSQGEAVARAMQASFIGAAPGLDAQSPGAVRAAAVAAVAAGEAILAARESGVEVDAAAAPPSPADSTVIAKKPWKERVPITIAFKKQICRLRSQGRAWSSVLASLPTGVFKEAARKVYRARHKWLAMPDDDATGMRTVVRKGHYVGVDDRLRAWLAAIEQLEHKTVPISFGLMQAKALEIGRALKLDDFRASRGYIRGFLRTVTAPGDATSAAVDEVLPAGPSQPVAPARGDAGDASGRDAQSADQGGEPAGGVSATPESTSVSTAPAPAADAPASADAVPAYEDAVVVAGRATAARVSARAAAAPTTADTVIVAGPASAAAVPVSADVSILVGGALPAAACGGPSFLTPRDEYAQALDDQEIAGALARPRGRLAAWGGGLLAGGAANLMDVAIMVKDAWEELMSSATSHCWEKADVLGAIRNVDLPRLLGEYLRSFRAVSIDVEVMLEVMRGTSLGSEALAGLDDAAQRSVLEE</sequence>
<gene>
    <name evidence="1" type="ORF">I4F81_002295</name>
</gene>
<name>A0ACC3BQP3_PYRYE</name>
<comment type="caution">
    <text evidence="1">The sequence shown here is derived from an EMBL/GenBank/DDBJ whole genome shotgun (WGS) entry which is preliminary data.</text>
</comment>
<dbReference type="Proteomes" id="UP000798662">
    <property type="component" value="Chromosome 1"/>
</dbReference>
<evidence type="ECO:0000313" key="2">
    <source>
        <dbReference type="Proteomes" id="UP000798662"/>
    </source>
</evidence>
<evidence type="ECO:0000313" key="1">
    <source>
        <dbReference type="EMBL" id="KAK1859701.1"/>
    </source>
</evidence>
<organism evidence="1 2">
    <name type="scientific">Pyropia yezoensis</name>
    <name type="common">Susabi-nori</name>
    <name type="synonym">Porphyra yezoensis</name>
    <dbReference type="NCBI Taxonomy" id="2788"/>
    <lineage>
        <taxon>Eukaryota</taxon>
        <taxon>Rhodophyta</taxon>
        <taxon>Bangiophyceae</taxon>
        <taxon>Bangiales</taxon>
        <taxon>Bangiaceae</taxon>
        <taxon>Pyropia</taxon>
    </lineage>
</organism>
<protein>
    <submittedName>
        <fullName evidence="1">Uncharacterized protein</fullName>
    </submittedName>
</protein>
<proteinExistence type="predicted"/>
<dbReference type="EMBL" id="CM020618">
    <property type="protein sequence ID" value="KAK1859701.1"/>
    <property type="molecule type" value="Genomic_DNA"/>
</dbReference>
<keyword evidence="2" id="KW-1185">Reference proteome</keyword>
<reference evidence="1" key="1">
    <citation type="submission" date="2019-11" db="EMBL/GenBank/DDBJ databases">
        <title>Nori genome reveals adaptations in red seaweeds to the harsh intertidal environment.</title>
        <authorList>
            <person name="Wang D."/>
            <person name="Mao Y."/>
        </authorList>
    </citation>
    <scope>NUCLEOTIDE SEQUENCE</scope>
    <source>
        <tissue evidence="1">Gametophyte</tissue>
    </source>
</reference>
<accession>A0ACC3BQP3</accession>